<feature type="region of interest" description="Disordered" evidence="1">
    <location>
        <begin position="56"/>
        <end position="96"/>
    </location>
</feature>
<evidence type="ECO:0000313" key="2">
    <source>
        <dbReference type="EMBL" id="KAJ8868780.1"/>
    </source>
</evidence>
<feature type="non-terminal residue" evidence="2">
    <location>
        <position position="144"/>
    </location>
</feature>
<organism evidence="2 3">
    <name type="scientific">Dryococelus australis</name>
    <dbReference type="NCBI Taxonomy" id="614101"/>
    <lineage>
        <taxon>Eukaryota</taxon>
        <taxon>Metazoa</taxon>
        <taxon>Ecdysozoa</taxon>
        <taxon>Arthropoda</taxon>
        <taxon>Hexapoda</taxon>
        <taxon>Insecta</taxon>
        <taxon>Pterygota</taxon>
        <taxon>Neoptera</taxon>
        <taxon>Polyneoptera</taxon>
        <taxon>Phasmatodea</taxon>
        <taxon>Verophasmatodea</taxon>
        <taxon>Anareolatae</taxon>
        <taxon>Phasmatidae</taxon>
        <taxon>Eurycanthinae</taxon>
        <taxon>Dryococelus</taxon>
    </lineage>
</organism>
<reference evidence="2 3" key="1">
    <citation type="submission" date="2023-02" db="EMBL/GenBank/DDBJ databases">
        <title>LHISI_Scaffold_Assembly.</title>
        <authorList>
            <person name="Stuart O.P."/>
            <person name="Cleave R."/>
            <person name="Magrath M.J.L."/>
            <person name="Mikheyev A.S."/>
        </authorList>
    </citation>
    <scope>NUCLEOTIDE SEQUENCE [LARGE SCALE GENOMIC DNA]</scope>
    <source>
        <strain evidence="2">Daus_M_001</strain>
        <tissue evidence="2">Leg muscle</tissue>
    </source>
</reference>
<keyword evidence="3" id="KW-1185">Reference proteome</keyword>
<comment type="caution">
    <text evidence="2">The sequence shown here is derived from an EMBL/GenBank/DDBJ whole genome shotgun (WGS) entry which is preliminary data.</text>
</comment>
<accession>A0ABQ9G8N0</accession>
<proteinExistence type="predicted"/>
<protein>
    <submittedName>
        <fullName evidence="2">Uncharacterized protein</fullName>
    </submittedName>
</protein>
<dbReference type="Proteomes" id="UP001159363">
    <property type="component" value="Chromosome 13"/>
</dbReference>
<feature type="compositionally biased region" description="Basic residues" evidence="1">
    <location>
        <begin position="57"/>
        <end position="68"/>
    </location>
</feature>
<evidence type="ECO:0000256" key="1">
    <source>
        <dbReference type="SAM" id="MobiDB-lite"/>
    </source>
</evidence>
<sequence>MGLPIKKLPFNRDVFCDEDISIHVGNVSEDIVISNSETFVGTVEVSPLLPTAIDKPVKKKARKSKPRKQSPSSSNDDESEGYIQMIDSSESDVGADDDPECLFCTGLFSEDRRGEKWPQCCRMLSLCTVQRRRRTIYLSFVLQA</sequence>
<gene>
    <name evidence="2" type="ORF">PR048_030320</name>
</gene>
<name>A0ABQ9G8N0_9NEOP</name>
<dbReference type="EMBL" id="JARBHB010000014">
    <property type="protein sequence ID" value="KAJ8868780.1"/>
    <property type="molecule type" value="Genomic_DNA"/>
</dbReference>
<evidence type="ECO:0000313" key="3">
    <source>
        <dbReference type="Proteomes" id="UP001159363"/>
    </source>
</evidence>